<keyword evidence="7" id="KW-1185">Reference proteome</keyword>
<evidence type="ECO:0000256" key="3">
    <source>
        <dbReference type="ARBA" id="ARBA00022833"/>
    </source>
</evidence>
<keyword evidence="4" id="KW-0539">Nucleus</keyword>
<dbReference type="InterPro" id="IPR036575">
    <property type="entry name" value="TFIIS_cen_dom_sf"/>
</dbReference>
<dbReference type="OrthoDB" id="44867at2759"/>
<dbReference type="PANTHER" id="PTHR11477:SF0">
    <property type="entry name" value="IP08861P-RELATED"/>
    <property type="match status" value="1"/>
</dbReference>
<dbReference type="GO" id="GO:0006351">
    <property type="term" value="P:DNA-templated transcription"/>
    <property type="evidence" value="ECO:0007669"/>
    <property type="project" value="InterPro"/>
</dbReference>
<proteinExistence type="predicted"/>
<dbReference type="PROSITE" id="PS51321">
    <property type="entry name" value="TFIIS_CENTRAL"/>
    <property type="match status" value="1"/>
</dbReference>
<dbReference type="EMBL" id="PGGS01000418">
    <property type="protein sequence ID" value="PNH04156.1"/>
    <property type="molecule type" value="Genomic_DNA"/>
</dbReference>
<feature type="non-terminal residue" evidence="6">
    <location>
        <position position="1"/>
    </location>
</feature>
<evidence type="ECO:0000256" key="4">
    <source>
        <dbReference type="ARBA" id="ARBA00023242"/>
    </source>
</evidence>
<evidence type="ECO:0000313" key="7">
    <source>
        <dbReference type="Proteomes" id="UP000236333"/>
    </source>
</evidence>
<evidence type="ECO:0000256" key="2">
    <source>
        <dbReference type="ARBA" id="ARBA00022771"/>
    </source>
</evidence>
<dbReference type="SUPFAM" id="SSF46942">
    <property type="entry name" value="Elongation factor TFIIS domain 2"/>
    <property type="match status" value="1"/>
</dbReference>
<evidence type="ECO:0000259" key="5">
    <source>
        <dbReference type="PROSITE" id="PS51321"/>
    </source>
</evidence>
<keyword evidence="6" id="KW-0648">Protein biosynthesis</keyword>
<keyword evidence="1" id="KW-0479">Metal-binding</keyword>
<dbReference type="InterPro" id="IPR003618">
    <property type="entry name" value="TFIIS_cen_dom"/>
</dbReference>
<gene>
    <name evidence="6" type="ORF">TSOC_009708</name>
</gene>
<dbReference type="Pfam" id="PF07500">
    <property type="entry name" value="TFIIS_M"/>
    <property type="match status" value="1"/>
</dbReference>
<dbReference type="Gene3D" id="1.10.472.30">
    <property type="entry name" value="Transcription elongation factor S-II, central domain"/>
    <property type="match status" value="1"/>
</dbReference>
<feature type="domain" description="TFIIS central" evidence="5">
    <location>
        <begin position="1"/>
        <end position="103"/>
    </location>
</feature>
<accession>A0A2J7ZV55</accession>
<keyword evidence="3" id="KW-0862">Zinc</keyword>
<dbReference type="GO" id="GO:0005634">
    <property type="term" value="C:nucleus"/>
    <property type="evidence" value="ECO:0007669"/>
    <property type="project" value="TreeGrafter"/>
</dbReference>
<keyword evidence="2" id="KW-0863">Zinc-finger</keyword>
<evidence type="ECO:0000313" key="6">
    <source>
        <dbReference type="EMBL" id="PNH04156.1"/>
    </source>
</evidence>
<dbReference type="Proteomes" id="UP000236333">
    <property type="component" value="Unassembled WGS sequence"/>
</dbReference>
<organism evidence="6 7">
    <name type="scientific">Tetrabaena socialis</name>
    <dbReference type="NCBI Taxonomy" id="47790"/>
    <lineage>
        <taxon>Eukaryota</taxon>
        <taxon>Viridiplantae</taxon>
        <taxon>Chlorophyta</taxon>
        <taxon>core chlorophytes</taxon>
        <taxon>Chlorophyceae</taxon>
        <taxon>CS clade</taxon>
        <taxon>Chlamydomonadales</taxon>
        <taxon>Tetrabaenaceae</taxon>
        <taxon>Tetrabaena</taxon>
    </lineage>
</organism>
<reference evidence="6 7" key="1">
    <citation type="journal article" date="2017" name="Mol. Biol. Evol.">
        <title>The 4-celled Tetrabaena socialis nuclear genome reveals the essential components for genetic control of cell number at the origin of multicellularity in the volvocine lineage.</title>
        <authorList>
            <person name="Featherston J."/>
            <person name="Arakaki Y."/>
            <person name="Hanschen E.R."/>
            <person name="Ferris P.J."/>
            <person name="Michod R.E."/>
            <person name="Olson B.J.S.C."/>
            <person name="Nozaki H."/>
            <person name="Durand P.M."/>
        </authorList>
    </citation>
    <scope>NUCLEOTIDE SEQUENCE [LARGE SCALE GENOMIC DNA]</scope>
    <source>
        <strain evidence="6 7">NIES-571</strain>
    </source>
</reference>
<dbReference type="GO" id="GO:0008270">
    <property type="term" value="F:zinc ion binding"/>
    <property type="evidence" value="ECO:0007669"/>
    <property type="project" value="UniProtKB-KW"/>
</dbReference>
<comment type="caution">
    <text evidence="6">The sequence shown here is derived from an EMBL/GenBank/DDBJ whole genome shotgun (WGS) entry which is preliminary data.</text>
</comment>
<dbReference type="AlphaFoldDB" id="A0A2J7ZV55"/>
<name>A0A2J7ZV55_9CHLO</name>
<protein>
    <submittedName>
        <fullName evidence="6">Putative transcription elongation factor S-II</fullName>
    </submittedName>
</protein>
<dbReference type="GO" id="GO:0003746">
    <property type="term" value="F:translation elongation factor activity"/>
    <property type="evidence" value="ECO:0007669"/>
    <property type="project" value="UniProtKB-KW"/>
</dbReference>
<evidence type="ECO:0000256" key="1">
    <source>
        <dbReference type="ARBA" id="ARBA00022723"/>
    </source>
</evidence>
<sequence length="160" mass="17488">AEDGSGSLGPEALQGLADEVERALFLRHHSVAGQEYKNAARTLVASLKRNGDLSRRVVSGEVRAPQLVAMAGHELATSAQQQEYARLQERETRRVTLNRDEQRVTTEYTCGRCGGNTCDYMDTGRRDIGKCETWGSKGGQGSGRLVNCLSCGNKWDVDDV</sequence>
<keyword evidence="6" id="KW-0251">Elongation factor</keyword>
<dbReference type="PANTHER" id="PTHR11477">
    <property type="entry name" value="TRANSCRIPTION FACTOR S-II ZINC FINGER DOMAIN-CONTAINING PROTEIN"/>
    <property type="match status" value="1"/>
</dbReference>